<organism evidence="1">
    <name type="scientific">marine sediment metagenome</name>
    <dbReference type="NCBI Taxonomy" id="412755"/>
    <lineage>
        <taxon>unclassified sequences</taxon>
        <taxon>metagenomes</taxon>
        <taxon>ecological metagenomes</taxon>
    </lineage>
</organism>
<feature type="non-terminal residue" evidence="1">
    <location>
        <position position="1"/>
    </location>
</feature>
<dbReference type="EMBL" id="BARS01030716">
    <property type="protein sequence ID" value="GAG25045.1"/>
    <property type="molecule type" value="Genomic_DNA"/>
</dbReference>
<proteinExistence type="predicted"/>
<gene>
    <name evidence="1" type="ORF">S01H1_47883</name>
</gene>
<dbReference type="AlphaFoldDB" id="X0W3D0"/>
<reference evidence="1" key="1">
    <citation type="journal article" date="2014" name="Front. Microbiol.">
        <title>High frequency of phylogenetically diverse reductive dehalogenase-homologous genes in deep subseafloor sedimentary metagenomes.</title>
        <authorList>
            <person name="Kawai M."/>
            <person name="Futagami T."/>
            <person name="Toyoda A."/>
            <person name="Takaki Y."/>
            <person name="Nishi S."/>
            <person name="Hori S."/>
            <person name="Arai W."/>
            <person name="Tsubouchi T."/>
            <person name="Morono Y."/>
            <person name="Uchiyama I."/>
            <person name="Ito T."/>
            <person name="Fujiyama A."/>
            <person name="Inagaki F."/>
            <person name="Takami H."/>
        </authorList>
    </citation>
    <scope>NUCLEOTIDE SEQUENCE</scope>
    <source>
        <strain evidence="1">Expedition CK06-06</strain>
    </source>
</reference>
<feature type="non-terminal residue" evidence="1">
    <location>
        <position position="262"/>
    </location>
</feature>
<name>X0W3D0_9ZZZZ</name>
<accession>X0W3D0</accession>
<evidence type="ECO:0000313" key="1">
    <source>
        <dbReference type="EMBL" id="GAG25045.1"/>
    </source>
</evidence>
<comment type="caution">
    <text evidence="1">The sequence shown here is derived from an EMBL/GenBank/DDBJ whole genome shotgun (WGS) entry which is preliminary data.</text>
</comment>
<protein>
    <submittedName>
        <fullName evidence="1">Uncharacterized protein</fullName>
    </submittedName>
</protein>
<sequence>ATLTTSFALQHFIFKTPAAVDSTWTFGISSDTPAVADFYFDLVQFGAMTSFNNMNFALISGATGFGLGDKFGYGSDNVGFKIDEAEPGIIQKFIGRCFATQLPSATSNSETIVDPGVPILTIYEIDRLTIANTLFEPSIPILMVFVTDDLTTTDSITQPLTLYEIHVTDDLTVVSSYTEYYALYEIFVTDDLTVVTSETQYIPILQIFVTDDLTMETSELQYQPVYEISVTDDLTVVTSEIQYQPVYEMSVTDDLTVVTDTT</sequence>